<gene>
    <name evidence="1" type="primary">RSM22</name>
    <name evidence="1" type="ORF">LOY88_001531</name>
</gene>
<accession>A0ACB8V1W4</accession>
<reference evidence="1" key="1">
    <citation type="journal article" date="2022" name="bioRxiv">
        <title>Population genetic analysis of Ophidiomyces ophidiicola, the causative agent of snake fungal disease, indicates recent introductions to the USA.</title>
        <authorList>
            <person name="Ladner J.T."/>
            <person name="Palmer J.M."/>
            <person name="Ettinger C.L."/>
            <person name="Stajich J.E."/>
            <person name="Farrell T.M."/>
            <person name="Glorioso B.M."/>
            <person name="Lawson B."/>
            <person name="Price S.J."/>
            <person name="Stengle A.G."/>
            <person name="Grear D.A."/>
            <person name="Lorch J.M."/>
        </authorList>
    </citation>
    <scope>NUCLEOTIDE SEQUENCE</scope>
    <source>
        <strain evidence="1">NWHC 24266-5</strain>
    </source>
</reference>
<keyword evidence="1" id="KW-0687">Ribonucleoprotein</keyword>
<comment type="caution">
    <text evidence="1">The sequence shown here is derived from an EMBL/GenBank/DDBJ whole genome shotgun (WGS) entry which is preliminary data.</text>
</comment>
<sequence>MTNTLAIFELVDRIHEHQCTLIKEAHYLGISSHRLAGLGSLITLGLEDQLAAILCSPNGAERVRLARQRYGDELPDGELNVDEMALYKSLYGTPRAAPAAESEETQNPGPQLFRADGQGSLIKVDLGSEFELDKNDPYSPNEDEVFQEESLDTEESERCLETHQRAVPVKFIEDYDPNEFGPRAHPLTTIGKFNTPSSTVFMPQTTLIKPITDIISHSNMKHIIDRSHELFGKSLSESTRVVKGTPQLPIACSATQHSMKPIDATLFLSVLYPGLYTTSLSILSEVRKRLGSKWLRDLMYKKGGAKILDVGAGGAGILAWRDVLKAEWSLIHPDYTDASQAPQGKATVVVGSDTLRHNISHLLENTTFIPRLPDYLHASDPSTVGDEESSPKRKRFDVIIASHNLMKHSEAYMRKETILKLWSLLNPDGGVLILVEKGFQSGFDCIGGAREMILNRLIASPGSTHYEKILGSSNDETIVQKEKGMIIAPCTNHSECPLYVNPGIKVPNKDLCHFSQRYVRPNFLQRIVDSKDENHEDIKFSYLAVQRGVDKRETEAVIQGQSASDAAFSGYDASVDTAGNFAIPEVRAMDENNTPQINTLSLPRLILPPLKRKGHVVLDLCTPAGQIERWVVSRSYSKQAFRDARKSSWGDLWALGAKSRTPRNLKLTNKNDSLSQNKEEECEKDEEETEPKPQPAYMAEHDMDIPDFQRTLEKFPEWGLKANKSQKKPEKKVPAWVKKMQKRKARKHYAQKDHRGVNDMI</sequence>
<proteinExistence type="predicted"/>
<name>A0ACB8V1W4_9EURO</name>
<protein>
    <submittedName>
        <fullName evidence="1">37S ribosomal protein S22</fullName>
    </submittedName>
</protein>
<evidence type="ECO:0000313" key="1">
    <source>
        <dbReference type="EMBL" id="KAI2390707.1"/>
    </source>
</evidence>
<organism evidence="1">
    <name type="scientific">Ophidiomyces ophidiicola</name>
    <dbReference type="NCBI Taxonomy" id="1387563"/>
    <lineage>
        <taxon>Eukaryota</taxon>
        <taxon>Fungi</taxon>
        <taxon>Dikarya</taxon>
        <taxon>Ascomycota</taxon>
        <taxon>Pezizomycotina</taxon>
        <taxon>Eurotiomycetes</taxon>
        <taxon>Eurotiomycetidae</taxon>
        <taxon>Onygenales</taxon>
        <taxon>Onygenaceae</taxon>
        <taxon>Ophidiomyces</taxon>
    </lineage>
</organism>
<dbReference type="EMBL" id="JALBCA010000016">
    <property type="protein sequence ID" value="KAI2390707.1"/>
    <property type="molecule type" value="Genomic_DNA"/>
</dbReference>
<keyword evidence="1" id="KW-0689">Ribosomal protein</keyword>